<dbReference type="RefSeq" id="WP_319962863.1">
    <property type="nucleotide sequence ID" value="NZ_JAXARY010000026.1"/>
</dbReference>
<feature type="transmembrane region" description="Helical" evidence="1">
    <location>
        <begin position="103"/>
        <end position="122"/>
    </location>
</feature>
<comment type="caution">
    <text evidence="2">The sequence shown here is derived from an EMBL/GenBank/DDBJ whole genome shotgun (WGS) entry which is preliminary data.</text>
</comment>
<keyword evidence="3" id="KW-1185">Reference proteome</keyword>
<organism evidence="2 3">
    <name type="scientific">Methylomonas defluvii</name>
    <dbReference type="NCBI Taxonomy" id="3045149"/>
    <lineage>
        <taxon>Bacteria</taxon>
        <taxon>Pseudomonadati</taxon>
        <taxon>Pseudomonadota</taxon>
        <taxon>Gammaproteobacteria</taxon>
        <taxon>Methylococcales</taxon>
        <taxon>Methylococcaceae</taxon>
        <taxon>Methylomonas</taxon>
    </lineage>
</organism>
<feature type="transmembrane region" description="Helical" evidence="1">
    <location>
        <begin position="165"/>
        <end position="183"/>
    </location>
</feature>
<keyword evidence="1" id="KW-0812">Transmembrane</keyword>
<feature type="transmembrane region" description="Helical" evidence="1">
    <location>
        <begin position="80"/>
        <end position="97"/>
    </location>
</feature>
<dbReference type="Proteomes" id="UP001284537">
    <property type="component" value="Unassembled WGS sequence"/>
</dbReference>
<evidence type="ECO:0000313" key="2">
    <source>
        <dbReference type="EMBL" id="MDX8129830.1"/>
    </source>
</evidence>
<sequence>MSSLAFDSIHLTVMPNAEFFLTYPKYKLAILALLTLNIGIYAAVDTLTTAVDALTWVILLVMFELETVKAAPFNERTLHAVRNVLIVVIALVFGSYVRDNEWLDVVNSLLWFGLIVLLELEVRWPALVERHRQAFWLVTVLVFIGLIGMVVAWLMQSEWLDAYDALLWISAFGVIEVDIFNFLKLTRD</sequence>
<keyword evidence="1" id="KW-1133">Transmembrane helix</keyword>
<dbReference type="EMBL" id="JAXARY010000026">
    <property type="protein sequence ID" value="MDX8129830.1"/>
    <property type="molecule type" value="Genomic_DNA"/>
</dbReference>
<feature type="transmembrane region" description="Helical" evidence="1">
    <location>
        <begin position="134"/>
        <end position="153"/>
    </location>
</feature>
<reference evidence="2 3" key="1">
    <citation type="submission" date="2023-11" db="EMBL/GenBank/DDBJ databases">
        <authorList>
            <person name="Ouyang M.-Y."/>
        </authorList>
    </citation>
    <scope>NUCLEOTIDE SEQUENCE [LARGE SCALE GENOMIC DNA]</scope>
    <source>
        <strain evidence="2 3">OY6</strain>
    </source>
</reference>
<protein>
    <submittedName>
        <fullName evidence="2">Uncharacterized protein</fullName>
    </submittedName>
</protein>
<gene>
    <name evidence="2" type="ORF">QLH52_21215</name>
</gene>
<proteinExistence type="predicted"/>
<keyword evidence="1" id="KW-0472">Membrane</keyword>
<evidence type="ECO:0000256" key="1">
    <source>
        <dbReference type="SAM" id="Phobius"/>
    </source>
</evidence>
<name>A0ABU4UK12_9GAMM</name>
<accession>A0ABU4UK12</accession>
<evidence type="ECO:0000313" key="3">
    <source>
        <dbReference type="Proteomes" id="UP001284537"/>
    </source>
</evidence>